<reference evidence="1 2" key="1">
    <citation type="journal article" date="2012" name="J. Bacteriol.">
        <title>Complete genome sequence of Mycoplasma wenyonii strain Massachusetts.</title>
        <authorList>
            <person name="Dos Santos A.P."/>
            <person name="Guimaraes A.M."/>
            <person name="do Nascimento N.C."/>
            <person name="Sanmiguel P.J."/>
            <person name="Messick J.B."/>
        </authorList>
    </citation>
    <scope>NUCLEOTIDE SEQUENCE [LARGE SCALE GENOMIC DNA]</scope>
    <source>
        <strain evidence="1 2">Massachusetts</strain>
    </source>
</reference>
<organism evidence="1 2">
    <name type="scientific">Mycoplasma wenyonii (strain Massachusetts)</name>
    <name type="common">Eperythrozoon wenyonii</name>
    <dbReference type="NCBI Taxonomy" id="1197325"/>
    <lineage>
        <taxon>Bacteria</taxon>
        <taxon>Bacillati</taxon>
        <taxon>Mycoplasmatota</taxon>
        <taxon>Mollicutes</taxon>
        <taxon>Mycoplasmataceae</taxon>
        <taxon>Mycoplasma</taxon>
    </lineage>
</organism>
<dbReference type="HOGENOM" id="CLU_112878_0_0_14"/>
<dbReference type="Proteomes" id="UP000009005">
    <property type="component" value="Chromosome"/>
</dbReference>
<protein>
    <submittedName>
        <fullName evidence="1">Uncharacterized protein</fullName>
    </submittedName>
</protein>
<keyword evidence="2" id="KW-1185">Reference proteome</keyword>
<dbReference type="STRING" id="1197325.WEN_03105"/>
<dbReference type="RefSeq" id="WP_014850111.1">
    <property type="nucleotide sequence ID" value="NC_018149.1"/>
</dbReference>
<sequence>MDQMVKILEEELGSAGKQIDIGCFAVSGDRMTLKRPSLFVCTNLASTDLVTFWFHYNWNNRTKTTQRVNQVTSMSYQSSRRVSLHFKSGGFGNLTTFDEIPDWLKRWRGKPFDTKTTCLIKKEGSNDSYTLTCPSSDQKPFTQTIKSSDFHRPKTLSLG</sequence>
<proteinExistence type="predicted"/>
<accession>I6ZFK6</accession>
<name>I6ZFK6_MYCWM</name>
<dbReference type="EMBL" id="CP003703">
    <property type="protein sequence ID" value="AFN65402.1"/>
    <property type="molecule type" value="Genomic_DNA"/>
</dbReference>
<evidence type="ECO:0000313" key="2">
    <source>
        <dbReference type="Proteomes" id="UP000009005"/>
    </source>
</evidence>
<gene>
    <name evidence="1" type="ordered locus">WEN_03105</name>
</gene>
<dbReference type="AlphaFoldDB" id="I6ZFK6"/>
<evidence type="ECO:0000313" key="1">
    <source>
        <dbReference type="EMBL" id="AFN65402.1"/>
    </source>
</evidence>
<dbReference type="KEGG" id="mwe:WEN_03105"/>
<dbReference type="PATRIC" id="fig|1197325.3.peg.674"/>